<dbReference type="SMART" id="SM00317">
    <property type="entry name" value="SET"/>
    <property type="match status" value="1"/>
</dbReference>
<protein>
    <recommendedName>
        <fullName evidence="1">SET domain-containing protein</fullName>
    </recommendedName>
</protein>
<evidence type="ECO:0000313" key="2">
    <source>
        <dbReference type="EMBL" id="VDK22035.1"/>
    </source>
</evidence>
<feature type="domain" description="SET" evidence="1">
    <location>
        <begin position="3"/>
        <end position="110"/>
    </location>
</feature>
<reference evidence="2 3" key="1">
    <citation type="submission" date="2018-11" db="EMBL/GenBank/DDBJ databases">
        <authorList>
            <consortium name="Pathogen Informatics"/>
        </authorList>
    </citation>
    <scope>NUCLEOTIDE SEQUENCE [LARGE SCALE GENOMIC DNA]</scope>
</reference>
<proteinExistence type="predicted"/>
<dbReference type="Pfam" id="PF21549">
    <property type="entry name" value="PRDM2_PR"/>
    <property type="match status" value="1"/>
</dbReference>
<dbReference type="InterPro" id="IPR001214">
    <property type="entry name" value="SET_dom"/>
</dbReference>
<dbReference type="Proteomes" id="UP000267096">
    <property type="component" value="Unassembled WGS sequence"/>
</dbReference>
<sequence>MPAFFEIRTSKIPKAGLGVFAKMDIPTGLVFGPYQGKADQHGYAWEIRIAGALPQYIDGSDQNYSNWMRFINSSRFENEQNLIAFQYNGCVYYRVFRPISEGVELLGINFFC</sequence>
<dbReference type="Gene3D" id="2.170.270.10">
    <property type="entry name" value="SET domain"/>
    <property type="match status" value="1"/>
</dbReference>
<name>A0A3P6P2Y8_ANISI</name>
<gene>
    <name evidence="2" type="ORF">ASIM_LOCUS3651</name>
</gene>
<dbReference type="EMBL" id="UYRR01005819">
    <property type="protein sequence ID" value="VDK22035.1"/>
    <property type="molecule type" value="Genomic_DNA"/>
</dbReference>
<dbReference type="InterPro" id="IPR046341">
    <property type="entry name" value="SET_dom_sf"/>
</dbReference>
<organism evidence="2 3">
    <name type="scientific">Anisakis simplex</name>
    <name type="common">Herring worm</name>
    <dbReference type="NCBI Taxonomy" id="6269"/>
    <lineage>
        <taxon>Eukaryota</taxon>
        <taxon>Metazoa</taxon>
        <taxon>Ecdysozoa</taxon>
        <taxon>Nematoda</taxon>
        <taxon>Chromadorea</taxon>
        <taxon>Rhabditida</taxon>
        <taxon>Spirurina</taxon>
        <taxon>Ascaridomorpha</taxon>
        <taxon>Ascaridoidea</taxon>
        <taxon>Anisakidae</taxon>
        <taxon>Anisakis</taxon>
        <taxon>Anisakis simplex complex</taxon>
    </lineage>
</organism>
<evidence type="ECO:0000313" key="3">
    <source>
        <dbReference type="Proteomes" id="UP000267096"/>
    </source>
</evidence>
<dbReference type="OrthoDB" id="40579at2759"/>
<dbReference type="PROSITE" id="PS50280">
    <property type="entry name" value="SET"/>
    <property type="match status" value="1"/>
</dbReference>
<evidence type="ECO:0000259" key="1">
    <source>
        <dbReference type="PROSITE" id="PS50280"/>
    </source>
</evidence>
<accession>A0A3P6P2Y8</accession>
<dbReference type="AlphaFoldDB" id="A0A3P6P2Y8"/>
<keyword evidence="3" id="KW-1185">Reference proteome</keyword>
<dbReference type="SUPFAM" id="SSF82199">
    <property type="entry name" value="SET domain"/>
    <property type="match status" value="1"/>
</dbReference>